<name>A0A0W0S1I9_LEGBO</name>
<comment type="caution">
    <text evidence="1">The sequence shown here is derived from an EMBL/GenBank/DDBJ whole genome shotgun (WGS) entry which is preliminary data.</text>
</comment>
<dbReference type="PATRIC" id="fig|447.4.peg.127"/>
<protein>
    <submittedName>
        <fullName evidence="1">DNA repair protein</fullName>
    </submittedName>
</protein>
<evidence type="ECO:0000313" key="2">
    <source>
        <dbReference type="Proteomes" id="UP000054695"/>
    </source>
</evidence>
<reference evidence="1 2" key="1">
    <citation type="submission" date="2015-11" db="EMBL/GenBank/DDBJ databases">
        <title>Genomic analysis of 38 Legionella species identifies large and diverse effector repertoires.</title>
        <authorList>
            <person name="Burstein D."/>
            <person name="Amaro F."/>
            <person name="Zusman T."/>
            <person name="Lifshitz Z."/>
            <person name="Cohen O."/>
            <person name="Gilbert J.A."/>
            <person name="Pupko T."/>
            <person name="Shuman H.A."/>
            <person name="Segal G."/>
        </authorList>
    </citation>
    <scope>NUCLEOTIDE SEQUENCE [LARGE SCALE GENOMIC DNA]</scope>
    <source>
        <strain evidence="1 2">WIGA</strain>
    </source>
</reference>
<dbReference type="AlphaFoldDB" id="A0A0W0S1I9"/>
<accession>A0A0W0S1I9</accession>
<dbReference type="STRING" id="447.Lboz_0119"/>
<keyword evidence="2" id="KW-1185">Reference proteome</keyword>
<gene>
    <name evidence="1" type="ORF">Lboz_0119</name>
</gene>
<proteinExistence type="predicted"/>
<organism evidence="1 2">
    <name type="scientific">Legionella bozemanae</name>
    <name type="common">Fluoribacter bozemanae</name>
    <dbReference type="NCBI Taxonomy" id="447"/>
    <lineage>
        <taxon>Bacteria</taxon>
        <taxon>Pseudomonadati</taxon>
        <taxon>Pseudomonadota</taxon>
        <taxon>Gammaproteobacteria</taxon>
        <taxon>Legionellales</taxon>
        <taxon>Legionellaceae</taxon>
        <taxon>Legionella</taxon>
    </lineage>
</organism>
<sequence length="294" mass="33768">MKVIIAKKISLLQNVMFVLHIVYFNYPILTGSINILLIYFCYFLRKLILWWLIMWHLKVMRELLQTLPAINRKDGEIFLNELFLSVTQVVNNPEIEFFLGLIEKSFLRFENKEPGSVPLTEFSRHILGLTLLYIKSSNERAVWNVDFIPKLGKIEPFLGVGRGGLTIKFLNQIEIETFASLNHHVNINFDHLRSILNKCATSELIENGILGLKGDSASIIAQFFIDNYASELNKDDCGEGFKLLVQNAMTLVESQKNQILPPISFGKSHRLSIFQSFTERTDESVVDTKSLQIR</sequence>
<dbReference type="EMBL" id="LNXU01000002">
    <property type="protein sequence ID" value="KTC77166.1"/>
    <property type="molecule type" value="Genomic_DNA"/>
</dbReference>
<dbReference type="Proteomes" id="UP000054695">
    <property type="component" value="Unassembled WGS sequence"/>
</dbReference>
<evidence type="ECO:0000313" key="1">
    <source>
        <dbReference type="EMBL" id="KTC77166.1"/>
    </source>
</evidence>